<dbReference type="EMBL" id="CM042887">
    <property type="protein sequence ID" value="KAI4330723.1"/>
    <property type="molecule type" value="Genomic_DNA"/>
</dbReference>
<sequence length="560" mass="61629">MASALLASRIEPSWGDCKVYMKNFRPDDDDELTVADDDAASFAPRSRFGSHYVTFKPGGSSRLELRDLKRRLVSELEQVRVLRSRIESCSGSTGAGLVHHPSSQFSATDVGIESPGFKVSPPPKVKKGFSGSKRSCPFGVPIGSKDGSNLKKGRGDNLPSSAASTSMMKRCGQILTKLMKHKHGWVFNEPVDAAALGLHDYHQIIKNPMDLGTVKKKLDRNVYSLPGDFAADIRLTFVNALTYNPRGHDVHAMADVLLSMFEQMYDQAYRKYEKETEKSVAGGRDEVMARVWEEDLVQESVRREPNAVSKTMRQSPKQTTNSIPSPKLNVDAALSNQDGFLVAEQVSSLDKSQAPVGLKRPKVGKLLKPKAKDPNKREMSFEEKAKLGMNLQNLPPEKMGQLLHIIRKRNKQYSQDGDEIELDIEAVDTETLWELDRFVCNYKKLVSKIKRQGLIHNRVSASEIINKSSPEKEVLELATQHKQKREVGGDEDVDIGDDIPVSSYPPVEIERDAKSNTSSSSSSSGDSSSSDSDSRSSSGSDSDADSVQSPFVGSKGAHGS</sequence>
<organism evidence="1 2">
    <name type="scientific">Melastoma candidum</name>
    <dbReference type="NCBI Taxonomy" id="119954"/>
    <lineage>
        <taxon>Eukaryota</taxon>
        <taxon>Viridiplantae</taxon>
        <taxon>Streptophyta</taxon>
        <taxon>Embryophyta</taxon>
        <taxon>Tracheophyta</taxon>
        <taxon>Spermatophyta</taxon>
        <taxon>Magnoliopsida</taxon>
        <taxon>eudicotyledons</taxon>
        <taxon>Gunneridae</taxon>
        <taxon>Pentapetalae</taxon>
        <taxon>rosids</taxon>
        <taxon>malvids</taxon>
        <taxon>Myrtales</taxon>
        <taxon>Melastomataceae</taxon>
        <taxon>Melastomatoideae</taxon>
        <taxon>Melastomateae</taxon>
        <taxon>Melastoma</taxon>
    </lineage>
</organism>
<dbReference type="Proteomes" id="UP001057402">
    <property type="component" value="Chromosome 8"/>
</dbReference>
<comment type="caution">
    <text evidence="1">The sequence shown here is derived from an EMBL/GenBank/DDBJ whole genome shotgun (WGS) entry which is preliminary data.</text>
</comment>
<reference evidence="2" key="1">
    <citation type="journal article" date="2023" name="Front. Plant Sci.">
        <title>Chromosomal-level genome assembly of Melastoma candidum provides insights into trichome evolution.</title>
        <authorList>
            <person name="Zhong Y."/>
            <person name="Wu W."/>
            <person name="Sun C."/>
            <person name="Zou P."/>
            <person name="Liu Y."/>
            <person name="Dai S."/>
            <person name="Zhou R."/>
        </authorList>
    </citation>
    <scope>NUCLEOTIDE SEQUENCE [LARGE SCALE GENOMIC DNA]</scope>
</reference>
<proteinExistence type="predicted"/>
<keyword evidence="2" id="KW-1185">Reference proteome</keyword>
<gene>
    <name evidence="1" type="ORF">MLD38_028982</name>
</gene>
<protein>
    <submittedName>
        <fullName evidence="1">Uncharacterized protein</fullName>
    </submittedName>
</protein>
<accession>A0ACB9N3Z7</accession>
<evidence type="ECO:0000313" key="2">
    <source>
        <dbReference type="Proteomes" id="UP001057402"/>
    </source>
</evidence>
<name>A0ACB9N3Z7_9MYRT</name>
<evidence type="ECO:0000313" key="1">
    <source>
        <dbReference type="EMBL" id="KAI4330723.1"/>
    </source>
</evidence>